<feature type="region of interest" description="Disordered" evidence="4">
    <location>
        <begin position="1210"/>
        <end position="1265"/>
    </location>
</feature>
<dbReference type="PANTHER" id="PTHR14396">
    <property type="entry name" value="CLASPIN"/>
    <property type="match status" value="1"/>
</dbReference>
<feature type="region of interest" description="Disordered" evidence="4">
    <location>
        <begin position="1282"/>
        <end position="1304"/>
    </location>
</feature>
<keyword evidence="5" id="KW-1185">Reference proteome</keyword>
<name>A0ABM0ZVE9_APLCA</name>
<dbReference type="RefSeq" id="XP_012935290.1">
    <property type="nucleotide sequence ID" value="XM_013079836.2"/>
</dbReference>
<proteinExistence type="predicted"/>
<feature type="compositionally biased region" description="Polar residues" evidence="4">
    <location>
        <begin position="389"/>
        <end position="403"/>
    </location>
</feature>
<organism evidence="5 6">
    <name type="scientific">Aplysia californica</name>
    <name type="common">California sea hare</name>
    <dbReference type="NCBI Taxonomy" id="6500"/>
    <lineage>
        <taxon>Eukaryota</taxon>
        <taxon>Metazoa</taxon>
        <taxon>Spiralia</taxon>
        <taxon>Lophotrochozoa</taxon>
        <taxon>Mollusca</taxon>
        <taxon>Gastropoda</taxon>
        <taxon>Heterobranchia</taxon>
        <taxon>Euthyneura</taxon>
        <taxon>Tectipleura</taxon>
        <taxon>Aplysiida</taxon>
        <taxon>Aplysioidea</taxon>
        <taxon>Aplysiidae</taxon>
        <taxon>Aplysia</taxon>
    </lineage>
</organism>
<feature type="compositionally biased region" description="Basic and acidic residues" evidence="4">
    <location>
        <begin position="861"/>
        <end position="879"/>
    </location>
</feature>
<reference evidence="6" key="1">
    <citation type="submission" date="2025-08" db="UniProtKB">
        <authorList>
            <consortium name="RefSeq"/>
        </authorList>
    </citation>
    <scope>IDENTIFICATION</scope>
</reference>
<feature type="region of interest" description="Disordered" evidence="4">
    <location>
        <begin position="1030"/>
        <end position="1106"/>
    </location>
</feature>
<feature type="compositionally biased region" description="Polar residues" evidence="4">
    <location>
        <begin position="97"/>
        <end position="111"/>
    </location>
</feature>
<accession>A0ABM0ZVE9</accession>
<sequence length="1413" mass="157272">MSEGETTSLALPDQMLPVEQSKQEETLLPQGKTVESDAEKSDSGMDEESFLQSQGSADSDEEVISRKKSARKSKMIIDDEDDEPEVGKELDDEEETTAPSGHSQDGLPSQDSESKDTSEAEDNNTEETSDSMGLHFNLQNNDIFDAESSDDDDGFPGPAEKAKSGSSQQEEEEEDADNGASDEEEPENSGDEGFDESQVDPELLKKLKKMKGAGKSEKQREKHSRKAKPTAEKMLEIFSESQRLLRDSRVNLPYYEPQAKSLDDFLARASKKKQEYAALRRPKDFLKAQIIHEKLSITPPKLEQLPKKQKKSSRGPELKESTETCTSSNETQVLSCDDSGVNSQELLQPSTLELELDTQALPSQAPANETSCDEDDQLPDLVPSHRSDISQLLSDNTKNSLFSENDKRDCSEDISGPKDSLSLQNEPCDSMLKVGSDVSSSAQCEPKDRDLLFSVSSLSKDPSRDLFRSQSSVGEMSGQHQLAGSADDFCETTVTRGKHCTEEPLEDQDHGQTMVKESLDQQNYGQTEASSPSQTAEALADNTSQPRKRLFDKFQGLALPASPCLKGTPDEVICLDEPSPQATPKNTGLQKLLDRLAQHSKKRTPRPAKDVNISIVEKEGEAGEKKELKLKSFTYHVQEEESVLDESGTGSKLSLLKRQLGQGMRKKRAEALHKRQQLYALENEEGFEKAKDDNEFDEEEEEAEMTDGSDTDGESEEDDLELQFGHMNEDSDDGKDYNPLLDTEAKDDEDEAEYASNFDEDSNDVHLRLDMSDEEAEDEPEEEDDKSGSEEENRDSDVDDFGLMSQKKKKTKHALIASDDEDETEDKSCEDETTTSDLNKVKDVPLFPDLWSDELSPMTKHLQDTQTQERRKYRSDSRSPDLYSMADESESPSGQNFDHLNDSSQSIGSYNPHSQFLDADGYIKVAQTQKPRSRIAQLAQNSGGDGSAFGSSFPMTAGALFKGSQAGADEISATAIFQGSGSQVDGGEITASALFRGSASQEQPDANMQELMGLCSGTFGQDSLSEDAFPVSQNRRDHTPGFNTSEKKVDKDTDDPFDILSDLEEEEDTTQQKWKKRVLSDTEDEAGDEEEDEAASDTEDVVSEAKFTGFKNKKKGIRREFVEEEAELSGSEYDSDENDDLAEEDDILEEEAGDRDMAGVSEEALRNQVGRVHMKRLQDDDDREVMRFKEMYLQDGDLYSEGGGRMRNFRWKDMDEASQQDMFGDESDHEQPEEENDEAQWRKDRMEREKFLEESQSNDGGNNNFLKMGKILLTKEPSLPLAEQEPTCKSAALPSQPKPKLAKKGSFLARSKEALVKIAQVAKGAFGGKSSGKAKAFVFHAVDNSENQNENEANLLKLFLFQPPQPFQPPKRKARDVPKGHIQAAKKQKMASESPSKPEIKRQNSIFNLLEKK</sequence>
<feature type="compositionally biased region" description="Acidic residues" evidence="4">
    <location>
        <begin position="1223"/>
        <end position="1238"/>
    </location>
</feature>
<protein>
    <submittedName>
        <fullName evidence="6">Claspin isoform X1</fullName>
    </submittedName>
</protein>
<feature type="compositionally biased region" description="Acidic residues" evidence="4">
    <location>
        <begin position="78"/>
        <end position="96"/>
    </location>
</feature>
<dbReference type="Proteomes" id="UP000694888">
    <property type="component" value="Unplaced"/>
</dbReference>
<feature type="compositionally biased region" description="Acidic residues" evidence="4">
    <location>
        <begin position="169"/>
        <end position="199"/>
    </location>
</feature>
<dbReference type="InterPro" id="IPR024146">
    <property type="entry name" value="Claspin"/>
</dbReference>
<evidence type="ECO:0000313" key="5">
    <source>
        <dbReference type="Proteomes" id="UP000694888"/>
    </source>
</evidence>
<dbReference type="GeneID" id="101858475"/>
<feature type="compositionally biased region" description="Basic and acidic residues" evidence="4">
    <location>
        <begin position="499"/>
        <end position="510"/>
    </location>
</feature>
<feature type="compositionally biased region" description="Acidic residues" evidence="4">
    <location>
        <begin position="119"/>
        <end position="129"/>
    </location>
</feature>
<feature type="region of interest" description="Disordered" evidence="4">
    <location>
        <begin position="1"/>
        <end position="234"/>
    </location>
</feature>
<dbReference type="PANTHER" id="PTHR14396:SF10">
    <property type="entry name" value="CLASPIN"/>
    <property type="match status" value="1"/>
</dbReference>
<feature type="compositionally biased region" description="Acidic residues" evidence="4">
    <location>
        <begin position="1052"/>
        <end position="1069"/>
    </location>
</feature>
<feature type="compositionally biased region" description="Acidic residues" evidence="4">
    <location>
        <begin position="745"/>
        <end position="762"/>
    </location>
</feature>
<feature type="compositionally biased region" description="Polar residues" evidence="4">
    <location>
        <begin position="468"/>
        <end position="482"/>
    </location>
</feature>
<feature type="compositionally biased region" description="Polar residues" evidence="4">
    <location>
        <begin position="340"/>
        <end position="351"/>
    </location>
</feature>
<feature type="compositionally biased region" description="Acidic residues" evidence="4">
    <location>
        <begin position="818"/>
        <end position="834"/>
    </location>
</feature>
<feature type="compositionally biased region" description="Polar residues" evidence="4">
    <location>
        <begin position="891"/>
        <end position="913"/>
    </location>
</feature>
<evidence type="ECO:0000256" key="3">
    <source>
        <dbReference type="ARBA" id="ARBA00023242"/>
    </source>
</evidence>
<evidence type="ECO:0000313" key="6">
    <source>
        <dbReference type="RefSeq" id="XP_012935290.1"/>
    </source>
</evidence>
<gene>
    <name evidence="6" type="primary">LOC101858475</name>
</gene>
<evidence type="ECO:0000256" key="1">
    <source>
        <dbReference type="ARBA" id="ARBA00004123"/>
    </source>
</evidence>
<feature type="region of interest" description="Disordered" evidence="4">
    <location>
        <begin position="660"/>
        <end position="913"/>
    </location>
</feature>
<evidence type="ECO:0000256" key="2">
    <source>
        <dbReference type="ARBA" id="ARBA00022553"/>
    </source>
</evidence>
<keyword evidence="2" id="KW-0597">Phosphoprotein</keyword>
<feature type="region of interest" description="Disordered" evidence="4">
    <location>
        <begin position="1123"/>
        <end position="1166"/>
    </location>
</feature>
<feature type="region of interest" description="Disordered" evidence="4">
    <location>
        <begin position="461"/>
        <end position="484"/>
    </location>
</feature>
<feature type="compositionally biased region" description="Acidic residues" evidence="4">
    <location>
        <begin position="772"/>
        <end position="785"/>
    </location>
</feature>
<comment type="subcellular location">
    <subcellularLocation>
        <location evidence="1">Nucleus</location>
    </subcellularLocation>
</comment>
<feature type="region of interest" description="Disordered" evidence="4">
    <location>
        <begin position="296"/>
        <end position="427"/>
    </location>
</feature>
<feature type="compositionally biased region" description="Polar residues" evidence="4">
    <location>
        <begin position="1254"/>
        <end position="1265"/>
    </location>
</feature>
<feature type="compositionally biased region" description="Acidic residues" evidence="4">
    <location>
        <begin position="1123"/>
        <end position="1153"/>
    </location>
</feature>
<keyword evidence="3" id="KW-0539">Nucleus</keyword>
<feature type="compositionally biased region" description="Acidic residues" evidence="4">
    <location>
        <begin position="1081"/>
        <end position="1102"/>
    </location>
</feature>
<feature type="compositionally biased region" description="Acidic residues" evidence="4">
    <location>
        <begin position="144"/>
        <end position="154"/>
    </location>
</feature>
<feature type="compositionally biased region" description="Polar residues" evidence="4">
    <location>
        <begin position="520"/>
        <end position="545"/>
    </location>
</feature>
<feature type="compositionally biased region" description="Basic and acidic residues" evidence="4">
    <location>
        <begin position="34"/>
        <end position="43"/>
    </location>
</feature>
<feature type="compositionally biased region" description="Polar residues" evidence="4">
    <location>
        <begin position="360"/>
        <end position="370"/>
    </location>
</feature>
<feature type="compositionally biased region" description="Basic and acidic residues" evidence="4">
    <location>
        <begin position="1034"/>
        <end position="1051"/>
    </location>
</feature>
<feature type="compositionally biased region" description="Basic and acidic residues" evidence="4">
    <location>
        <begin position="1239"/>
        <end position="1253"/>
    </location>
</feature>
<feature type="region of interest" description="Disordered" evidence="4">
    <location>
        <begin position="1366"/>
        <end position="1413"/>
    </location>
</feature>
<evidence type="ECO:0000256" key="4">
    <source>
        <dbReference type="SAM" id="MobiDB-lite"/>
    </source>
</evidence>
<feature type="compositionally biased region" description="Acidic residues" evidence="4">
    <location>
        <begin position="694"/>
        <end position="721"/>
    </location>
</feature>
<feature type="region of interest" description="Disordered" evidence="4">
    <location>
        <begin position="499"/>
        <end position="545"/>
    </location>
</feature>